<evidence type="ECO:0000313" key="1">
    <source>
        <dbReference type="EMBL" id="VDP33867.1"/>
    </source>
</evidence>
<reference evidence="1 2" key="1">
    <citation type="submission" date="2018-11" db="EMBL/GenBank/DDBJ databases">
        <authorList>
            <consortium name="Pathogen Informatics"/>
        </authorList>
    </citation>
    <scope>NUCLEOTIDE SEQUENCE [LARGE SCALE GENOMIC DNA]</scope>
</reference>
<sequence length="170" mass="18946">MVVGLLGEPACGLLARRVSVEMVPRAAKAATIQRVNLDALLERRTIRTYMPTRNDPWWPRLWSARLRMVSGRSIEWTSLKAVEEGVWGVRSCGHEHGGTPTGRRVVAMSDEGKQKAGDRDDVPLVERHCRVVLQTQLSHFLVNARARLVIYPVHLVQVLGGGRLPEALLS</sequence>
<organism evidence="2 3">
    <name type="scientific">Heligmosomoides polygyrus</name>
    <name type="common">Parasitic roundworm</name>
    <dbReference type="NCBI Taxonomy" id="6339"/>
    <lineage>
        <taxon>Eukaryota</taxon>
        <taxon>Metazoa</taxon>
        <taxon>Ecdysozoa</taxon>
        <taxon>Nematoda</taxon>
        <taxon>Chromadorea</taxon>
        <taxon>Rhabditida</taxon>
        <taxon>Rhabditina</taxon>
        <taxon>Rhabditomorpha</taxon>
        <taxon>Strongyloidea</taxon>
        <taxon>Heligmosomidae</taxon>
        <taxon>Heligmosomoides</taxon>
    </lineage>
</organism>
<name>A0A183GJ09_HELPZ</name>
<dbReference type="Proteomes" id="UP000050761">
    <property type="component" value="Unassembled WGS sequence"/>
</dbReference>
<accession>A0A183GJ09</accession>
<evidence type="ECO:0000313" key="3">
    <source>
        <dbReference type="WBParaSite" id="HPBE_0002264201-mRNA-1"/>
    </source>
</evidence>
<dbReference type="AlphaFoldDB" id="A0A183GJ09"/>
<gene>
    <name evidence="1" type="ORF">HPBE_LOCUS22641</name>
</gene>
<evidence type="ECO:0000313" key="2">
    <source>
        <dbReference type="Proteomes" id="UP000050761"/>
    </source>
</evidence>
<accession>A0A3P8C1L5</accession>
<dbReference type="WBParaSite" id="HPBE_0002264201-mRNA-1">
    <property type="protein sequence ID" value="HPBE_0002264201-mRNA-1"/>
    <property type="gene ID" value="HPBE_0002264201"/>
</dbReference>
<keyword evidence="2" id="KW-1185">Reference proteome</keyword>
<reference evidence="3" key="2">
    <citation type="submission" date="2019-09" db="UniProtKB">
        <authorList>
            <consortium name="WormBaseParasite"/>
        </authorList>
    </citation>
    <scope>IDENTIFICATION</scope>
</reference>
<protein>
    <submittedName>
        <fullName evidence="1 3">Uncharacterized protein</fullName>
    </submittedName>
</protein>
<dbReference type="EMBL" id="UZAH01034205">
    <property type="protein sequence ID" value="VDP33867.1"/>
    <property type="molecule type" value="Genomic_DNA"/>
</dbReference>
<proteinExistence type="predicted"/>